<dbReference type="AlphaFoldDB" id="X0UZR6"/>
<dbReference type="CDD" id="cd00090">
    <property type="entry name" value="HTH_ARSR"/>
    <property type="match status" value="1"/>
</dbReference>
<dbReference type="SUPFAM" id="SSF46785">
    <property type="entry name" value="Winged helix' DNA-binding domain"/>
    <property type="match status" value="1"/>
</dbReference>
<dbReference type="InterPro" id="IPR036388">
    <property type="entry name" value="WH-like_DNA-bd_sf"/>
</dbReference>
<feature type="domain" description="Transcription regulator TrmB N-terminal" evidence="1">
    <location>
        <begin position="6"/>
        <end position="73"/>
    </location>
</feature>
<proteinExistence type="predicted"/>
<evidence type="ECO:0000259" key="1">
    <source>
        <dbReference type="Pfam" id="PF01978"/>
    </source>
</evidence>
<dbReference type="Gene3D" id="1.10.10.10">
    <property type="entry name" value="Winged helix-like DNA-binding domain superfamily/Winged helix DNA-binding domain"/>
    <property type="match status" value="1"/>
</dbReference>
<gene>
    <name evidence="2" type="ORF">S01H1_39224</name>
</gene>
<name>X0UZR6_9ZZZZ</name>
<dbReference type="PANTHER" id="PTHR34293">
    <property type="entry name" value="HTH-TYPE TRANSCRIPTIONAL REGULATOR TRMBL2"/>
    <property type="match status" value="1"/>
</dbReference>
<dbReference type="InterPro" id="IPR011991">
    <property type="entry name" value="ArsR-like_HTH"/>
</dbReference>
<reference evidence="2" key="1">
    <citation type="journal article" date="2014" name="Front. Microbiol.">
        <title>High frequency of phylogenetically diverse reductive dehalogenase-homologous genes in deep subseafloor sedimentary metagenomes.</title>
        <authorList>
            <person name="Kawai M."/>
            <person name="Futagami T."/>
            <person name="Toyoda A."/>
            <person name="Takaki Y."/>
            <person name="Nishi S."/>
            <person name="Hori S."/>
            <person name="Arai W."/>
            <person name="Tsubouchi T."/>
            <person name="Morono Y."/>
            <person name="Uchiyama I."/>
            <person name="Ito T."/>
            <person name="Fujiyama A."/>
            <person name="Inagaki F."/>
            <person name="Takami H."/>
        </authorList>
    </citation>
    <scope>NUCLEOTIDE SEQUENCE</scope>
    <source>
        <strain evidence="2">Expedition CK06-06</strain>
    </source>
</reference>
<dbReference type="Pfam" id="PF01978">
    <property type="entry name" value="TrmB"/>
    <property type="match status" value="1"/>
</dbReference>
<evidence type="ECO:0000313" key="2">
    <source>
        <dbReference type="EMBL" id="GAG11320.1"/>
    </source>
</evidence>
<dbReference type="InterPro" id="IPR036390">
    <property type="entry name" value="WH_DNA-bd_sf"/>
</dbReference>
<organism evidence="2">
    <name type="scientific">marine sediment metagenome</name>
    <dbReference type="NCBI Taxonomy" id="412755"/>
    <lineage>
        <taxon>unclassified sequences</taxon>
        <taxon>metagenomes</taxon>
        <taxon>ecological metagenomes</taxon>
    </lineage>
</organism>
<dbReference type="PANTHER" id="PTHR34293:SF1">
    <property type="entry name" value="HTH-TYPE TRANSCRIPTIONAL REGULATOR TRMBL2"/>
    <property type="match status" value="1"/>
</dbReference>
<comment type="caution">
    <text evidence="2">The sequence shown here is derived from an EMBL/GenBank/DDBJ whole genome shotgun (WGS) entry which is preliminary data.</text>
</comment>
<dbReference type="InterPro" id="IPR002831">
    <property type="entry name" value="Tscrpt_reg_TrmB_N"/>
</dbReference>
<dbReference type="EMBL" id="BARS01024736">
    <property type="protein sequence ID" value="GAG11320.1"/>
    <property type="molecule type" value="Genomic_DNA"/>
</dbReference>
<feature type="non-terminal residue" evidence="2">
    <location>
        <position position="179"/>
    </location>
</feature>
<accession>X0UZR6</accession>
<sequence length="179" mass="20310">MGLSNLSKIGLTKGEIKVYLALIKHGELSKSPLASKANISSSKVYEITEKLIKKGLVSSFKKNNVTYYTASDPSFLEKYISKKEKELQEEKNIVKELLPKLKTLKEKSEEKISFELQEGWKGMQNAIIEGIDKTPKNSIVYGVGIQIPKTSLITKFHQKRLKKKIKLKIILSEKIEKTQ</sequence>
<protein>
    <recommendedName>
        <fullName evidence="1">Transcription regulator TrmB N-terminal domain-containing protein</fullName>
    </recommendedName>
</protein>
<dbReference type="InterPro" id="IPR051797">
    <property type="entry name" value="TrmB-like"/>
</dbReference>